<dbReference type="RefSeq" id="WP_194450707.1">
    <property type="nucleotide sequence ID" value="NZ_CP063849.1"/>
</dbReference>
<feature type="chain" id="PRO_5032869087" description="DUF5666 domain-containing protein" evidence="1">
    <location>
        <begin position="18"/>
        <end position="100"/>
    </location>
</feature>
<dbReference type="EMBL" id="CP063849">
    <property type="protein sequence ID" value="QOY89045.1"/>
    <property type="molecule type" value="Genomic_DNA"/>
</dbReference>
<organism evidence="2 3">
    <name type="scientific">Paludibaculum fermentans</name>
    <dbReference type="NCBI Taxonomy" id="1473598"/>
    <lineage>
        <taxon>Bacteria</taxon>
        <taxon>Pseudomonadati</taxon>
        <taxon>Acidobacteriota</taxon>
        <taxon>Terriglobia</taxon>
        <taxon>Bryobacterales</taxon>
        <taxon>Bryobacteraceae</taxon>
        <taxon>Paludibaculum</taxon>
    </lineage>
</organism>
<keyword evidence="1" id="KW-0732">Signal</keyword>
<proteinExistence type="predicted"/>
<keyword evidence="3" id="KW-1185">Reference proteome</keyword>
<reference evidence="2 3" key="1">
    <citation type="submission" date="2020-10" db="EMBL/GenBank/DDBJ databases">
        <title>Complete genome sequence of Paludibaculum fermentans P105T, a facultatively anaerobic acidobacterium capable of dissimilatory Fe(III) reduction.</title>
        <authorList>
            <person name="Dedysh S.N."/>
            <person name="Beletsky A.V."/>
            <person name="Kulichevskaya I.S."/>
            <person name="Mardanov A.V."/>
            <person name="Ravin N.V."/>
        </authorList>
    </citation>
    <scope>NUCLEOTIDE SEQUENCE [LARGE SCALE GENOMIC DNA]</scope>
    <source>
        <strain evidence="2 3">P105</strain>
    </source>
</reference>
<accession>A0A7S7NSJ7</accession>
<dbReference type="Proteomes" id="UP000593892">
    <property type="component" value="Chromosome"/>
</dbReference>
<feature type="signal peptide" evidence="1">
    <location>
        <begin position="1"/>
        <end position="17"/>
    </location>
</feature>
<dbReference type="AlphaFoldDB" id="A0A7S7NSJ7"/>
<dbReference type="KEGG" id="pfer:IRI77_03555"/>
<evidence type="ECO:0008006" key="4">
    <source>
        <dbReference type="Google" id="ProtNLM"/>
    </source>
</evidence>
<evidence type="ECO:0000313" key="2">
    <source>
        <dbReference type="EMBL" id="QOY89045.1"/>
    </source>
</evidence>
<name>A0A7S7NSJ7_PALFE</name>
<protein>
    <recommendedName>
        <fullName evidence="4">DUF5666 domain-containing protein</fullName>
    </recommendedName>
</protein>
<sequence length="100" mass="10203">MKKLGLILAVTSMCAFAGEWTGYISETKCGAKHADAAAGSVACVKSCISRGAKPVLVSDGKVVAIANTDKVPAELYGQKVTVSGDLKDDSLTIASIEAAK</sequence>
<evidence type="ECO:0000313" key="3">
    <source>
        <dbReference type="Proteomes" id="UP000593892"/>
    </source>
</evidence>
<evidence type="ECO:0000256" key="1">
    <source>
        <dbReference type="SAM" id="SignalP"/>
    </source>
</evidence>
<gene>
    <name evidence="2" type="ORF">IRI77_03555</name>
</gene>